<name>C1MUS6_MICPC</name>
<dbReference type="SUPFAM" id="SSF48403">
    <property type="entry name" value="Ankyrin repeat"/>
    <property type="match status" value="1"/>
</dbReference>
<dbReference type="Pfam" id="PF12796">
    <property type="entry name" value="Ank_2"/>
    <property type="match status" value="1"/>
</dbReference>
<dbReference type="InterPro" id="IPR023801">
    <property type="entry name" value="His_deacetylse_dom"/>
</dbReference>
<dbReference type="KEGG" id="mpp:MICPUCDRAFT_69658"/>
<evidence type="ECO:0000256" key="2">
    <source>
        <dbReference type="SAM" id="MobiDB-lite"/>
    </source>
</evidence>
<keyword evidence="5" id="KW-1185">Reference proteome</keyword>
<gene>
    <name evidence="4" type="ORF">MICPUCDRAFT_69658</name>
</gene>
<dbReference type="eggNOG" id="KOG1343">
    <property type="taxonomic scope" value="Eukaryota"/>
</dbReference>
<dbReference type="InterPro" id="IPR002110">
    <property type="entry name" value="Ankyrin_rpt"/>
</dbReference>
<dbReference type="RefSeq" id="XP_003059550.1">
    <property type="nucleotide sequence ID" value="XM_003059504.1"/>
</dbReference>
<feature type="compositionally biased region" description="Gly residues" evidence="2">
    <location>
        <begin position="279"/>
        <end position="288"/>
    </location>
</feature>
<feature type="compositionally biased region" description="Basic and acidic residues" evidence="2">
    <location>
        <begin position="237"/>
        <end position="246"/>
    </location>
</feature>
<dbReference type="SUPFAM" id="SSF52768">
    <property type="entry name" value="Arginase/deacetylase"/>
    <property type="match status" value="1"/>
</dbReference>
<dbReference type="PROSITE" id="PS50297">
    <property type="entry name" value="ANK_REP_REGION"/>
    <property type="match status" value="1"/>
</dbReference>
<dbReference type="AlphaFoldDB" id="C1MUS6"/>
<reference evidence="4 5" key="1">
    <citation type="journal article" date="2009" name="Science">
        <title>Green evolution and dynamic adaptations revealed by genomes of the marine picoeukaryotes Micromonas.</title>
        <authorList>
            <person name="Worden A.Z."/>
            <person name="Lee J.H."/>
            <person name="Mock T."/>
            <person name="Rouze P."/>
            <person name="Simmons M.P."/>
            <person name="Aerts A.L."/>
            <person name="Allen A.E."/>
            <person name="Cuvelier M.L."/>
            <person name="Derelle E."/>
            <person name="Everett M.V."/>
            <person name="Foulon E."/>
            <person name="Grimwood J."/>
            <person name="Gundlach H."/>
            <person name="Henrissat B."/>
            <person name="Napoli C."/>
            <person name="McDonald S.M."/>
            <person name="Parker M.S."/>
            <person name="Rombauts S."/>
            <person name="Salamov A."/>
            <person name="Von Dassow P."/>
            <person name="Badger J.H."/>
            <person name="Coutinho P.M."/>
            <person name="Demir E."/>
            <person name="Dubchak I."/>
            <person name="Gentemann C."/>
            <person name="Eikrem W."/>
            <person name="Gready J.E."/>
            <person name="John U."/>
            <person name="Lanier W."/>
            <person name="Lindquist E.A."/>
            <person name="Lucas S."/>
            <person name="Mayer K.F."/>
            <person name="Moreau H."/>
            <person name="Not F."/>
            <person name="Otillar R."/>
            <person name="Panaud O."/>
            <person name="Pangilinan J."/>
            <person name="Paulsen I."/>
            <person name="Piegu B."/>
            <person name="Poliakov A."/>
            <person name="Robbens S."/>
            <person name="Schmutz J."/>
            <person name="Toulza E."/>
            <person name="Wyss T."/>
            <person name="Zelensky A."/>
            <person name="Zhou K."/>
            <person name="Armbrust E.V."/>
            <person name="Bhattacharya D."/>
            <person name="Goodenough U.W."/>
            <person name="Van de Peer Y."/>
            <person name="Grigoriev I.V."/>
        </authorList>
    </citation>
    <scope>NUCLEOTIDE SEQUENCE [LARGE SCALE GENOMIC DNA]</scope>
    <source>
        <strain evidence="4 5">CCMP1545</strain>
    </source>
</reference>
<dbReference type="PROSITE" id="PS50088">
    <property type="entry name" value="ANK_REPEAT"/>
    <property type="match status" value="1"/>
</dbReference>
<evidence type="ECO:0000259" key="3">
    <source>
        <dbReference type="Pfam" id="PF00850"/>
    </source>
</evidence>
<keyword evidence="1" id="KW-0040">ANK repeat</keyword>
<organism evidence="5">
    <name type="scientific">Micromonas pusilla (strain CCMP1545)</name>
    <name type="common">Picoplanktonic green alga</name>
    <dbReference type="NCBI Taxonomy" id="564608"/>
    <lineage>
        <taxon>Eukaryota</taxon>
        <taxon>Viridiplantae</taxon>
        <taxon>Chlorophyta</taxon>
        <taxon>Mamiellophyceae</taxon>
        <taxon>Mamiellales</taxon>
        <taxon>Mamiellaceae</taxon>
        <taxon>Micromonas</taxon>
    </lineage>
</organism>
<dbReference type="GO" id="GO:0040029">
    <property type="term" value="P:epigenetic regulation of gene expression"/>
    <property type="evidence" value="ECO:0007669"/>
    <property type="project" value="TreeGrafter"/>
</dbReference>
<dbReference type="GO" id="GO:0004407">
    <property type="term" value="F:histone deacetylase activity"/>
    <property type="evidence" value="ECO:0007669"/>
    <property type="project" value="TreeGrafter"/>
</dbReference>
<protein>
    <submittedName>
        <fullName evidence="4">Predicted protein</fullName>
    </submittedName>
</protein>
<dbReference type="PANTHER" id="PTHR10625:SF10">
    <property type="entry name" value="HISTONE DEACETYLASE HDAC1"/>
    <property type="match status" value="1"/>
</dbReference>
<dbReference type="EMBL" id="GG663740">
    <property type="protein sequence ID" value="EEH56682.1"/>
    <property type="molecule type" value="Genomic_DNA"/>
</dbReference>
<sequence>MTPVADDVATADVLSPRAAKKQKMRTTSQLSELCGLDDVLDAPHAPRESSAAAAASTYETPVRYPASAAPAGAPIRDVDTDDKPHQPSLHRASGGSSDVSTLVSPAGGAAPPGIVRHGSLPKNLHINIPRASVGSGASEDTNADAADADADAAASERVPPVTPATAFTAVPLHAAVAAGRVEDVRLWLEEHAPVDSRDVDDGVGESDRNGNGNDDVVASTPEWPPRPVRDILGPESVSREPPESSDGKLPARPVVRGIPGRRAPRASVRVRDSDRSSGGDLGARGGGPVDARNEHGNAALAVAAALSDAAVSATLTRLLLTHGASPLVLSSGWTPLHWAAQEGNVESLEAMAAWEGGRAVDARCEAFGRTPLTTAASAGRGACVEALIRAGADALALDVDGAGVLSHVATKVSKGVRSKVRAATRSALLAAAPKLKVLLLHHEDCGKHVSFKPHQESPERIAAVLASLAKGAASGALAEDEVSVSSEFEPATATHLARAHGEEYIGMITDLAERVANTPVAFTPYHQEFKGMPQAKQKKPEFSDTFFSPGTMTAALRAAGGVVHAVEKVLRGERRTAFVCVRPPGHHAGVNGATAGAPSAGFSILNNAMIGASRRSRFFSSFRHASRASLVFVRSAPRGGCPRVAVRNFVAGASATTRTSPRGTFRPPKCTSVSDDWRRGDHVALGQIRAAHPNARSIARYSILPLERSVDV</sequence>
<dbReference type="Gene3D" id="1.25.40.20">
    <property type="entry name" value="Ankyrin repeat-containing domain"/>
    <property type="match status" value="1"/>
</dbReference>
<feature type="region of interest" description="Disordered" evidence="2">
    <location>
        <begin position="41"/>
        <end position="118"/>
    </location>
</feature>
<dbReference type="SMART" id="SM00248">
    <property type="entry name" value="ANK"/>
    <property type="match status" value="4"/>
</dbReference>
<dbReference type="Proteomes" id="UP000001876">
    <property type="component" value="Unassembled WGS sequence"/>
</dbReference>
<evidence type="ECO:0000313" key="4">
    <source>
        <dbReference type="EMBL" id="EEH56682.1"/>
    </source>
</evidence>
<dbReference type="InterPro" id="IPR023696">
    <property type="entry name" value="Ureohydrolase_dom_sf"/>
</dbReference>
<dbReference type="GeneID" id="9684990"/>
<feature type="compositionally biased region" description="Basic and acidic residues" evidence="2">
    <location>
        <begin position="76"/>
        <end position="85"/>
    </location>
</feature>
<dbReference type="STRING" id="564608.C1MUS6"/>
<dbReference type="PRINTS" id="PR01415">
    <property type="entry name" value="ANKYRIN"/>
</dbReference>
<dbReference type="InterPro" id="IPR036770">
    <property type="entry name" value="Ankyrin_rpt-contain_sf"/>
</dbReference>
<feature type="region of interest" description="Disordered" evidence="2">
    <location>
        <begin position="196"/>
        <end position="292"/>
    </location>
</feature>
<feature type="region of interest" description="Disordered" evidence="2">
    <location>
        <begin position="131"/>
        <end position="159"/>
    </location>
</feature>
<dbReference type="Gene3D" id="3.40.800.20">
    <property type="entry name" value="Histone deacetylase domain"/>
    <property type="match status" value="1"/>
</dbReference>
<dbReference type="OMA" id="VASTPEW"/>
<feature type="compositionally biased region" description="Polar residues" evidence="2">
    <location>
        <begin position="94"/>
        <end position="103"/>
    </location>
</feature>
<accession>C1MUS6</accession>
<feature type="domain" description="Histone deacetylase" evidence="3">
    <location>
        <begin position="454"/>
        <end position="614"/>
    </location>
</feature>
<dbReference type="InterPro" id="IPR037138">
    <property type="entry name" value="His_deacetylse_dom_sf"/>
</dbReference>
<dbReference type="OrthoDB" id="564793at2759"/>
<feature type="compositionally biased region" description="Basic and acidic residues" evidence="2">
    <location>
        <begin position="196"/>
        <end position="208"/>
    </location>
</feature>
<dbReference type="Pfam" id="PF00850">
    <property type="entry name" value="Hist_deacetyl"/>
    <property type="match status" value="1"/>
</dbReference>
<evidence type="ECO:0000313" key="5">
    <source>
        <dbReference type="Proteomes" id="UP000001876"/>
    </source>
</evidence>
<dbReference type="PANTHER" id="PTHR10625">
    <property type="entry name" value="HISTONE DEACETYLASE HDAC1-RELATED"/>
    <property type="match status" value="1"/>
</dbReference>
<proteinExistence type="predicted"/>
<feature type="repeat" description="ANK" evidence="1">
    <location>
        <begin position="367"/>
        <end position="399"/>
    </location>
</feature>
<evidence type="ECO:0000256" key="1">
    <source>
        <dbReference type="PROSITE-ProRule" id="PRU00023"/>
    </source>
</evidence>